<evidence type="ECO:0000256" key="2">
    <source>
        <dbReference type="SAM" id="SignalP"/>
    </source>
</evidence>
<dbReference type="PROSITE" id="PS51257">
    <property type="entry name" value="PROKAR_LIPOPROTEIN"/>
    <property type="match status" value="1"/>
</dbReference>
<dbReference type="PANTHER" id="PTHR33376">
    <property type="match status" value="1"/>
</dbReference>
<evidence type="ECO:0000256" key="1">
    <source>
        <dbReference type="ARBA" id="ARBA00022729"/>
    </source>
</evidence>
<proteinExistence type="predicted"/>
<gene>
    <name evidence="3" type="ORF">GCM10009823_16460</name>
</gene>
<dbReference type="Proteomes" id="UP001500984">
    <property type="component" value="Unassembled WGS sequence"/>
</dbReference>
<evidence type="ECO:0000313" key="4">
    <source>
        <dbReference type="Proteomes" id="UP001500984"/>
    </source>
</evidence>
<dbReference type="PANTHER" id="PTHR33376:SF5">
    <property type="entry name" value="EXTRACYTOPLASMIC SOLUTE RECEPTOR PROTEIN"/>
    <property type="match status" value="1"/>
</dbReference>
<feature type="chain" id="PRO_5046611704" description="TRAP-type C4-dicarboxylate transport system, substrate-binding protein" evidence="2">
    <location>
        <begin position="23"/>
        <end position="394"/>
    </location>
</feature>
<name>A0ABN2WPD9_9MICO</name>
<dbReference type="Gene3D" id="3.40.190.170">
    <property type="entry name" value="Bacterial extracellular solute-binding protein, family 7"/>
    <property type="match status" value="1"/>
</dbReference>
<dbReference type="NCBIfam" id="NF037995">
    <property type="entry name" value="TRAP_S1"/>
    <property type="match status" value="1"/>
</dbReference>
<feature type="signal peptide" evidence="2">
    <location>
        <begin position="1"/>
        <end position="22"/>
    </location>
</feature>
<keyword evidence="4" id="KW-1185">Reference proteome</keyword>
<dbReference type="RefSeq" id="WP_344336854.1">
    <property type="nucleotide sequence ID" value="NZ_BAAAPZ010000006.1"/>
</dbReference>
<dbReference type="InterPro" id="IPR018389">
    <property type="entry name" value="DctP_fam"/>
</dbReference>
<dbReference type="Pfam" id="PF03480">
    <property type="entry name" value="DctP"/>
    <property type="match status" value="1"/>
</dbReference>
<protein>
    <recommendedName>
        <fullName evidence="5">TRAP-type C4-dicarboxylate transport system, substrate-binding protein</fullName>
    </recommendedName>
</protein>
<evidence type="ECO:0008006" key="5">
    <source>
        <dbReference type="Google" id="ProtNLM"/>
    </source>
</evidence>
<dbReference type="InterPro" id="IPR038404">
    <property type="entry name" value="TRAP_DctP_sf"/>
</dbReference>
<accession>A0ABN2WPD9</accession>
<organism evidence="3 4">
    <name type="scientific">Brevibacterium salitolerans</name>
    <dbReference type="NCBI Taxonomy" id="1403566"/>
    <lineage>
        <taxon>Bacteria</taxon>
        <taxon>Bacillati</taxon>
        <taxon>Actinomycetota</taxon>
        <taxon>Actinomycetes</taxon>
        <taxon>Micrococcales</taxon>
        <taxon>Brevibacteriaceae</taxon>
        <taxon>Brevibacterium</taxon>
    </lineage>
</organism>
<reference evidence="3 4" key="1">
    <citation type="journal article" date="2019" name="Int. J. Syst. Evol. Microbiol.">
        <title>The Global Catalogue of Microorganisms (GCM) 10K type strain sequencing project: providing services to taxonomists for standard genome sequencing and annotation.</title>
        <authorList>
            <consortium name="The Broad Institute Genomics Platform"/>
            <consortium name="The Broad Institute Genome Sequencing Center for Infectious Disease"/>
            <person name="Wu L."/>
            <person name="Ma J."/>
        </authorList>
    </citation>
    <scope>NUCLEOTIDE SEQUENCE [LARGE SCALE GENOMIC DNA]</scope>
    <source>
        <strain evidence="3 4">JCM 15900</strain>
    </source>
</reference>
<evidence type="ECO:0000313" key="3">
    <source>
        <dbReference type="EMBL" id="GAA2096385.1"/>
    </source>
</evidence>
<dbReference type="EMBL" id="BAAAPZ010000006">
    <property type="protein sequence ID" value="GAA2096385.1"/>
    <property type="molecule type" value="Genomic_DNA"/>
</dbReference>
<sequence>METHRTGAALAALLLTAVSGCAGGVQNEQDTVTLTFADLTSQDNTLGQAAQAMFEAIDEEYAGTIEVEYFWSGSMAGGTEILNSLSSGMVDSASIPTAYYPKDLPVASWAEGLTGLAPTANILPPFVVNPAMHAAFDSEAVTTEYAEHSAVPVTVATTDSYALVCKDPIDSLEEARGKLVRVASTQHGAEVEELGMSPVSLAHGETYEALQRGTIDCTITSISGAEDLGLYEIAKHLIPIGFSPTVLPVLFNTDTLESLPEDLQEIIRTTGRQAYFDTYAHASFDEVHELLEDGPLARDADTEILIPTDMRDALAEFRTQRAKDLAEAAPEGVDDAEALVTGFAETAGADAPLFEEASSISADLPEDAEEFRARYATMAERTGELDGYLEEVAP</sequence>
<comment type="caution">
    <text evidence="3">The sequence shown here is derived from an EMBL/GenBank/DDBJ whole genome shotgun (WGS) entry which is preliminary data.</text>
</comment>
<keyword evidence="1 2" id="KW-0732">Signal</keyword>